<dbReference type="PROSITE" id="PS50817">
    <property type="entry name" value="INTEIN_N_TER"/>
    <property type="match status" value="1"/>
</dbReference>
<keyword evidence="4" id="KW-1185">Reference proteome</keyword>
<protein>
    <submittedName>
        <fullName evidence="3">Hint domain-containing protein</fullName>
    </submittedName>
</protein>
<organism evidence="3 4">
    <name type="scientific">Endosaccharibacter trunci</name>
    <dbReference type="NCBI Taxonomy" id="2812733"/>
    <lineage>
        <taxon>Bacteria</taxon>
        <taxon>Pseudomonadati</taxon>
        <taxon>Pseudomonadota</taxon>
        <taxon>Alphaproteobacteria</taxon>
        <taxon>Acetobacterales</taxon>
        <taxon>Acetobacteraceae</taxon>
        <taxon>Endosaccharibacter</taxon>
    </lineage>
</organism>
<dbReference type="Proteomes" id="UP001524587">
    <property type="component" value="Unassembled WGS sequence"/>
</dbReference>
<dbReference type="CDD" id="cd00081">
    <property type="entry name" value="Hint"/>
    <property type="match status" value="1"/>
</dbReference>
<dbReference type="InterPro" id="IPR028992">
    <property type="entry name" value="Hedgehog/Intein_dom"/>
</dbReference>
<dbReference type="RefSeq" id="WP_422864444.1">
    <property type="nucleotide sequence ID" value="NZ_JAMSKV010000009.1"/>
</dbReference>
<dbReference type="EMBL" id="JAMSKV010000009">
    <property type="protein sequence ID" value="MCQ8278964.1"/>
    <property type="molecule type" value="Genomic_DNA"/>
</dbReference>
<dbReference type="SMART" id="SM00306">
    <property type="entry name" value="HintN"/>
    <property type="match status" value="1"/>
</dbReference>
<evidence type="ECO:0000313" key="4">
    <source>
        <dbReference type="Proteomes" id="UP001524587"/>
    </source>
</evidence>
<dbReference type="InterPro" id="IPR006141">
    <property type="entry name" value="Intein_N"/>
</dbReference>
<evidence type="ECO:0000259" key="2">
    <source>
        <dbReference type="SMART" id="SM00306"/>
    </source>
</evidence>
<feature type="domain" description="Hint" evidence="2">
    <location>
        <begin position="365"/>
        <end position="470"/>
    </location>
</feature>
<accession>A0ABT1W7V1</accession>
<dbReference type="Gene3D" id="2.170.16.10">
    <property type="entry name" value="Hedgehog/Intein (Hint) domain"/>
    <property type="match status" value="1"/>
</dbReference>
<sequence>MSQDTSLIESTAAPPPEMGRSLHWNGGVCGSWSDPANWIDDATGLAATTPPGAADTAIVEGGSGVQITGEGCAHALILSGAVSIAGDVETGSLVAADPSAGASLSLASDTALTVLGDATVAIPITMAEGASLSVAGTLTAGTIALSGGAHISANALVLSDDAGITMDAQSSISVGADPAAAHPGFLDIQPGATVALPGAAVGAPIWNDGVLTLTPGSAIPTGQILGSGTVEVEPGFESDVRSAATFQLGPSIGAGQHIRFDGPNASLYLANTANTPDTPILVENFGVGDTLAVWGTILSTDIVADGNGIVLDLTEQVGGVHGAIAHQYIRFDTDPSTDGLVLQAEFTGTGAFGAGYTTLSLQPATPCFCPGTLIATPDGERAVESLRIGDRVTTADGGDQPILWIGRRAYDEQFVRGRPALQPIRIRAGALGAGKPRRDLFVSPRHAMLVRDVLVPAELLVNDRSILRHKPSGGISYLHIELDNHELLLAEGAPTESFVDDDSRALFQNAAEYAALYPDRESRPPRWCVPRVENGAALLSAQHFVDTIAGLMPRRSDAPLQGALDQAADGVARGWAWSPDHPDAPVLLDILAGEERVAQVLAHLYRADLAEAGIGAGCHGFEAAIPPSSGAITVRRALDGALLAA</sequence>
<gene>
    <name evidence="3" type="ORF">NFI95_10950</name>
</gene>
<evidence type="ECO:0000313" key="3">
    <source>
        <dbReference type="EMBL" id="MCQ8278964.1"/>
    </source>
</evidence>
<dbReference type="InterPro" id="IPR003587">
    <property type="entry name" value="Hint_dom_N"/>
</dbReference>
<evidence type="ECO:0000256" key="1">
    <source>
        <dbReference type="SAM" id="MobiDB-lite"/>
    </source>
</evidence>
<dbReference type="Pfam" id="PF13403">
    <property type="entry name" value="Hint_2"/>
    <property type="match status" value="1"/>
</dbReference>
<reference evidence="3 4" key="1">
    <citation type="submission" date="2022-06" db="EMBL/GenBank/DDBJ databases">
        <title>Endosaccharibacter gen. nov., sp. nov., endophytic bacteria isolated from sugarcane.</title>
        <authorList>
            <person name="Pitiwittayakul N."/>
            <person name="Yukphan P."/>
            <person name="Charoenyingcharoen P."/>
            <person name="Tanasupawat S."/>
        </authorList>
    </citation>
    <scope>NUCLEOTIDE SEQUENCE [LARGE SCALE GENOMIC DNA]</scope>
    <source>
        <strain evidence="3 4">KSS8</strain>
    </source>
</reference>
<name>A0ABT1W7V1_9PROT</name>
<proteinExistence type="predicted"/>
<dbReference type="SUPFAM" id="SSF51294">
    <property type="entry name" value="Hedgehog/intein (Hint) domain"/>
    <property type="match status" value="1"/>
</dbReference>
<dbReference type="InterPro" id="IPR036844">
    <property type="entry name" value="Hint_dom_sf"/>
</dbReference>
<feature type="region of interest" description="Disordered" evidence="1">
    <location>
        <begin position="1"/>
        <end position="24"/>
    </location>
</feature>
<comment type="caution">
    <text evidence="3">The sequence shown here is derived from an EMBL/GenBank/DDBJ whole genome shotgun (WGS) entry which is preliminary data.</text>
</comment>